<sequence length="380" mass="42396">MKKLKIALLCLFLVACSSPAKEDTTKKEEVKDTTVSFFAVGDNLLHDTINAEAKTYGETSGRNYDYRPFYKNFEKQIQGADVAFINQETIVGGEELVISGYPNFNSPKEVASDLATTGFDLVNLASNHSLDRSSQGIINALQTFDFEKNLTVAGINDSEERKNEIATFKQKGITFSFLAYTYGTNGIIPENAYEVNYFGDERITSDVAKAKEVSDVVIVSAHWGDENAFELNDMQQHYAQVFADAGVDVVIGTHPHVVQPDTWVDGKDGHKTYVIYSLGNFLGGMLDTKNIVGSYATFDIVKDGKTGDISVENEDVKPLVIDFHGNQNNILDERYDYTVLPLTKEYDKVASDHVLHGYEGQVVSYEELLRMWTYGTKREI</sequence>
<feature type="domain" description="Capsule synthesis protein CapA" evidence="3">
    <location>
        <begin position="36"/>
        <end position="285"/>
    </location>
</feature>
<dbReference type="Gene3D" id="3.60.21.10">
    <property type="match status" value="1"/>
</dbReference>
<feature type="chain" id="PRO_5038600614" evidence="2">
    <location>
        <begin position="21"/>
        <end position="380"/>
    </location>
</feature>
<dbReference type="AlphaFoldDB" id="A0A4R8A3P0"/>
<dbReference type="PANTHER" id="PTHR33393">
    <property type="entry name" value="POLYGLUTAMINE SYNTHESIS ACCESSORY PROTEIN RV0574C-RELATED"/>
    <property type="match status" value="1"/>
</dbReference>
<evidence type="ECO:0000256" key="2">
    <source>
        <dbReference type="SAM" id="SignalP"/>
    </source>
</evidence>
<keyword evidence="5" id="KW-1185">Reference proteome</keyword>
<dbReference type="EMBL" id="SODD01000007">
    <property type="protein sequence ID" value="TDW24895.1"/>
    <property type="molecule type" value="Genomic_DNA"/>
</dbReference>
<evidence type="ECO:0000313" key="5">
    <source>
        <dbReference type="Proteomes" id="UP000294743"/>
    </source>
</evidence>
<dbReference type="RefSeq" id="WP_134168477.1">
    <property type="nucleotide sequence ID" value="NZ_SODD01000007.1"/>
</dbReference>
<dbReference type="InterPro" id="IPR052169">
    <property type="entry name" value="CW_Biosynth-Accessory"/>
</dbReference>
<gene>
    <name evidence="4" type="ORF">EDD63_10747</name>
</gene>
<dbReference type="InterPro" id="IPR029052">
    <property type="entry name" value="Metallo-depent_PP-like"/>
</dbReference>
<dbReference type="PANTHER" id="PTHR33393:SF12">
    <property type="entry name" value="CAPSULE BIOSYNTHESIS PROTEIN CAPA"/>
    <property type="match status" value="1"/>
</dbReference>
<comment type="caution">
    <text evidence="4">The sequence shown here is derived from an EMBL/GenBank/DDBJ whole genome shotgun (WGS) entry which is preliminary data.</text>
</comment>
<evidence type="ECO:0000256" key="1">
    <source>
        <dbReference type="ARBA" id="ARBA00005662"/>
    </source>
</evidence>
<dbReference type="SMART" id="SM00854">
    <property type="entry name" value="PGA_cap"/>
    <property type="match status" value="1"/>
</dbReference>
<accession>A0A4R8A3P0</accession>
<feature type="signal peptide" evidence="2">
    <location>
        <begin position="1"/>
        <end position="20"/>
    </location>
</feature>
<dbReference type="CDD" id="cd07381">
    <property type="entry name" value="MPP_CapA"/>
    <property type="match status" value="1"/>
</dbReference>
<comment type="similarity">
    <text evidence="1">Belongs to the CapA family.</text>
</comment>
<dbReference type="OrthoDB" id="9810906at2"/>
<dbReference type="Proteomes" id="UP000294743">
    <property type="component" value="Unassembled WGS sequence"/>
</dbReference>
<protein>
    <submittedName>
        <fullName evidence="4">Poly-gamma-glutamate synthesis protein (Capsule biosynthesis protein)</fullName>
    </submittedName>
</protein>
<organism evidence="4 5">
    <name type="scientific">Breznakia blatticola</name>
    <dbReference type="NCBI Taxonomy" id="1754012"/>
    <lineage>
        <taxon>Bacteria</taxon>
        <taxon>Bacillati</taxon>
        <taxon>Bacillota</taxon>
        <taxon>Erysipelotrichia</taxon>
        <taxon>Erysipelotrichales</taxon>
        <taxon>Erysipelotrichaceae</taxon>
        <taxon>Breznakia</taxon>
    </lineage>
</organism>
<proteinExistence type="inferred from homology"/>
<dbReference type="Pfam" id="PF09587">
    <property type="entry name" value="PGA_cap"/>
    <property type="match status" value="1"/>
</dbReference>
<dbReference type="InterPro" id="IPR019079">
    <property type="entry name" value="Capsule_synth_CapA"/>
</dbReference>
<name>A0A4R8A3P0_9FIRM</name>
<dbReference type="SUPFAM" id="SSF56300">
    <property type="entry name" value="Metallo-dependent phosphatases"/>
    <property type="match status" value="1"/>
</dbReference>
<dbReference type="PROSITE" id="PS51257">
    <property type="entry name" value="PROKAR_LIPOPROTEIN"/>
    <property type="match status" value="1"/>
</dbReference>
<reference evidence="4 5" key="1">
    <citation type="submission" date="2019-03" db="EMBL/GenBank/DDBJ databases">
        <title>Genomic Encyclopedia of Type Strains, Phase IV (KMG-IV): sequencing the most valuable type-strain genomes for metagenomic binning, comparative biology and taxonomic classification.</title>
        <authorList>
            <person name="Goeker M."/>
        </authorList>
    </citation>
    <scope>NUCLEOTIDE SEQUENCE [LARGE SCALE GENOMIC DNA]</scope>
    <source>
        <strain evidence="4 5">DSM 28867</strain>
    </source>
</reference>
<evidence type="ECO:0000259" key="3">
    <source>
        <dbReference type="SMART" id="SM00854"/>
    </source>
</evidence>
<keyword evidence="2" id="KW-0732">Signal</keyword>
<evidence type="ECO:0000313" key="4">
    <source>
        <dbReference type="EMBL" id="TDW24895.1"/>
    </source>
</evidence>